<keyword evidence="7 8" id="KW-0472">Membrane</keyword>
<dbReference type="Proteomes" id="UP000193711">
    <property type="component" value="Unassembled WGS sequence"/>
</dbReference>
<keyword evidence="5 8" id="KW-0812">Transmembrane</keyword>
<proteinExistence type="inferred from homology"/>
<reference evidence="10" key="1">
    <citation type="submission" date="2017-04" db="EMBL/GenBank/DDBJ databases">
        <authorList>
            <person name="Varghese N."/>
            <person name="Submissions S."/>
        </authorList>
    </citation>
    <scope>NUCLEOTIDE SEQUENCE [LARGE SCALE GENOMIC DNA]</scope>
    <source>
        <strain evidence="10">VKM Ac-2121</strain>
    </source>
</reference>
<dbReference type="NCBIfam" id="TIGR00797">
    <property type="entry name" value="matE"/>
    <property type="match status" value="1"/>
</dbReference>
<comment type="similarity">
    <text evidence="2">Belongs to the multi antimicrobial extrusion (MATE) (TC 2.A.66.1) family.</text>
</comment>
<dbReference type="AlphaFoldDB" id="A0A1X7PE70"/>
<dbReference type="PIRSF" id="PIRSF006603">
    <property type="entry name" value="DinF"/>
    <property type="match status" value="1"/>
</dbReference>
<dbReference type="PANTHER" id="PTHR42893">
    <property type="entry name" value="PROTEIN DETOXIFICATION 44, CHLOROPLASTIC-RELATED"/>
    <property type="match status" value="1"/>
</dbReference>
<evidence type="ECO:0000256" key="5">
    <source>
        <dbReference type="ARBA" id="ARBA00022692"/>
    </source>
</evidence>
<evidence type="ECO:0000256" key="2">
    <source>
        <dbReference type="ARBA" id="ARBA00010199"/>
    </source>
</evidence>
<dbReference type="PANTHER" id="PTHR42893:SF46">
    <property type="entry name" value="PROTEIN DETOXIFICATION 44, CHLOROPLASTIC"/>
    <property type="match status" value="1"/>
</dbReference>
<evidence type="ECO:0000313" key="10">
    <source>
        <dbReference type="Proteomes" id="UP000193711"/>
    </source>
</evidence>
<dbReference type="GO" id="GO:0005886">
    <property type="term" value="C:plasma membrane"/>
    <property type="evidence" value="ECO:0007669"/>
    <property type="project" value="UniProtKB-SubCell"/>
</dbReference>
<dbReference type="GO" id="GO:0015297">
    <property type="term" value="F:antiporter activity"/>
    <property type="evidence" value="ECO:0007669"/>
    <property type="project" value="InterPro"/>
</dbReference>
<evidence type="ECO:0000256" key="1">
    <source>
        <dbReference type="ARBA" id="ARBA00004651"/>
    </source>
</evidence>
<name>A0A1X7PE70_9MICO</name>
<sequence length="452" mass="45862">MSAPDRESSDRPASDRPTSDRRILDRRILGLAVPALGALVAEPLFLLTDSALVGHLGAVPLAGLALGGAVLQTIVGLMVFLAYSTTPRVGRALGEGDERRAVAAGVDGGWLALALGAVIAVAGAILAPALIGLFGAEADVADAGVRYLSVSMAGIPAMLGVFALTGLLRGFQDTRTPLVIAAGGFALNAALNAVLIYPVGLGITGSALGTVVAQWAMFAAYAAVAVRLARRVGAPLRPHLAGLRSSAGSGGWMLLRTASLRAAILLAITVATSFGAEELAAFQVAMTLFSTVAFALDAVAIAAQALLGRLLGAGALAEARAVTKRCVTWGIAAGVVLGLVVIASSGLLPHVFSSDREVLRLLPATLAVVGVTAPLGGYVFVLDGVLIGAGDGRYLALSGLANLAIFTPLALLAPLAPADWRLLALWTAFGLGFLGARALTLGLRVRSDVWLR</sequence>
<dbReference type="InterPro" id="IPR048279">
    <property type="entry name" value="MdtK-like"/>
</dbReference>
<feature type="transmembrane region" description="Helical" evidence="8">
    <location>
        <begin position="59"/>
        <end position="83"/>
    </location>
</feature>
<feature type="transmembrane region" description="Helical" evidence="8">
    <location>
        <begin position="422"/>
        <end position="443"/>
    </location>
</feature>
<dbReference type="RefSeq" id="WP_244275016.1">
    <property type="nucleotide sequence ID" value="NZ_FXBM01000003.1"/>
</dbReference>
<feature type="transmembrane region" description="Helical" evidence="8">
    <location>
        <begin position="280"/>
        <end position="307"/>
    </location>
</feature>
<feature type="transmembrane region" description="Helical" evidence="8">
    <location>
        <begin position="178"/>
        <end position="199"/>
    </location>
</feature>
<keyword evidence="10" id="KW-1185">Reference proteome</keyword>
<feature type="transmembrane region" description="Helical" evidence="8">
    <location>
        <begin position="361"/>
        <end position="382"/>
    </location>
</feature>
<feature type="transmembrane region" description="Helical" evidence="8">
    <location>
        <begin position="147"/>
        <end position="171"/>
    </location>
</feature>
<evidence type="ECO:0000256" key="6">
    <source>
        <dbReference type="ARBA" id="ARBA00022989"/>
    </source>
</evidence>
<protein>
    <submittedName>
        <fullName evidence="9">Putative efflux protein, MATE family</fullName>
    </submittedName>
</protein>
<evidence type="ECO:0000256" key="7">
    <source>
        <dbReference type="ARBA" id="ARBA00023136"/>
    </source>
</evidence>
<feature type="transmembrane region" description="Helical" evidence="8">
    <location>
        <begin position="28"/>
        <end position="47"/>
    </location>
</feature>
<dbReference type="InterPro" id="IPR044644">
    <property type="entry name" value="DinF-like"/>
</dbReference>
<evidence type="ECO:0000256" key="3">
    <source>
        <dbReference type="ARBA" id="ARBA00022448"/>
    </source>
</evidence>
<evidence type="ECO:0000256" key="4">
    <source>
        <dbReference type="ARBA" id="ARBA00022475"/>
    </source>
</evidence>
<keyword evidence="6 8" id="KW-1133">Transmembrane helix</keyword>
<feature type="transmembrane region" description="Helical" evidence="8">
    <location>
        <begin position="327"/>
        <end position="349"/>
    </location>
</feature>
<organism evidence="9 10">
    <name type="scientific">Rathayibacter oskolensis</name>
    <dbReference type="NCBI Taxonomy" id="1891671"/>
    <lineage>
        <taxon>Bacteria</taxon>
        <taxon>Bacillati</taxon>
        <taxon>Actinomycetota</taxon>
        <taxon>Actinomycetes</taxon>
        <taxon>Micrococcales</taxon>
        <taxon>Microbacteriaceae</taxon>
        <taxon>Rathayibacter</taxon>
    </lineage>
</organism>
<dbReference type="EMBL" id="FXBM01000003">
    <property type="protein sequence ID" value="SMH49459.1"/>
    <property type="molecule type" value="Genomic_DNA"/>
</dbReference>
<feature type="transmembrane region" description="Helical" evidence="8">
    <location>
        <begin position="250"/>
        <end position="274"/>
    </location>
</feature>
<feature type="transmembrane region" description="Helical" evidence="8">
    <location>
        <begin position="109"/>
        <end position="135"/>
    </location>
</feature>
<comment type="subcellular location">
    <subcellularLocation>
        <location evidence="1">Cell membrane</location>
        <topology evidence="1">Multi-pass membrane protein</topology>
    </subcellularLocation>
</comment>
<evidence type="ECO:0000313" key="9">
    <source>
        <dbReference type="EMBL" id="SMH49459.1"/>
    </source>
</evidence>
<keyword evidence="4" id="KW-1003">Cell membrane</keyword>
<feature type="transmembrane region" description="Helical" evidence="8">
    <location>
        <begin position="211"/>
        <end position="229"/>
    </location>
</feature>
<dbReference type="GO" id="GO:0042910">
    <property type="term" value="F:xenobiotic transmembrane transporter activity"/>
    <property type="evidence" value="ECO:0007669"/>
    <property type="project" value="InterPro"/>
</dbReference>
<dbReference type="STRING" id="1891671.SAMN06295885_3322"/>
<dbReference type="Pfam" id="PF01554">
    <property type="entry name" value="MatE"/>
    <property type="match status" value="2"/>
</dbReference>
<dbReference type="CDD" id="cd13136">
    <property type="entry name" value="MATE_DinF_like"/>
    <property type="match status" value="1"/>
</dbReference>
<dbReference type="InterPro" id="IPR002528">
    <property type="entry name" value="MATE_fam"/>
</dbReference>
<accession>A0A1X7PE70</accession>
<keyword evidence="3" id="KW-0813">Transport</keyword>
<evidence type="ECO:0000256" key="8">
    <source>
        <dbReference type="SAM" id="Phobius"/>
    </source>
</evidence>
<feature type="transmembrane region" description="Helical" evidence="8">
    <location>
        <begin position="394"/>
        <end position="416"/>
    </location>
</feature>
<gene>
    <name evidence="9" type="ORF">SAMN06295885_3322</name>
</gene>